<evidence type="ECO:0000313" key="3">
    <source>
        <dbReference type="Proteomes" id="UP000663842"/>
    </source>
</evidence>
<dbReference type="EMBL" id="CAJOBF010014367">
    <property type="protein sequence ID" value="CAF4338670.1"/>
    <property type="molecule type" value="Genomic_DNA"/>
</dbReference>
<feature type="compositionally biased region" description="Polar residues" evidence="1">
    <location>
        <begin position="59"/>
        <end position="70"/>
    </location>
</feature>
<proteinExistence type="predicted"/>
<evidence type="ECO:0000256" key="1">
    <source>
        <dbReference type="SAM" id="MobiDB-lite"/>
    </source>
</evidence>
<feature type="region of interest" description="Disordered" evidence="1">
    <location>
        <begin position="53"/>
        <end position="73"/>
    </location>
</feature>
<dbReference type="AlphaFoldDB" id="A0A820KJR8"/>
<organism evidence="2 3">
    <name type="scientific">Rotaria magnacalcarata</name>
    <dbReference type="NCBI Taxonomy" id="392030"/>
    <lineage>
        <taxon>Eukaryota</taxon>
        <taxon>Metazoa</taxon>
        <taxon>Spiralia</taxon>
        <taxon>Gnathifera</taxon>
        <taxon>Rotifera</taxon>
        <taxon>Eurotatoria</taxon>
        <taxon>Bdelloidea</taxon>
        <taxon>Philodinida</taxon>
        <taxon>Philodinidae</taxon>
        <taxon>Rotaria</taxon>
    </lineage>
</organism>
<evidence type="ECO:0000313" key="2">
    <source>
        <dbReference type="EMBL" id="CAF4338670.1"/>
    </source>
</evidence>
<reference evidence="2" key="1">
    <citation type="submission" date="2021-02" db="EMBL/GenBank/DDBJ databases">
        <authorList>
            <person name="Nowell W R."/>
        </authorList>
    </citation>
    <scope>NUCLEOTIDE SEQUENCE</scope>
</reference>
<dbReference type="Proteomes" id="UP000663842">
    <property type="component" value="Unassembled WGS sequence"/>
</dbReference>
<sequence length="184" mass="21269">MPSIDISCSILVCLTKDGDYETSALLSDPFCSNEYTKPKNMFPTYIRLFSDNEDEPEQQRQSSDSSNTLMNFDPVSRDNRDDILRYVQLLLHNYGKCCLWGNSRVTMCGNSPRTNRIRSLDIFIDDSMSICPKHRCSYGINWYDSKPTCHHSDHNPKHRPSPRDYRRANITICSEIEGFPVEGR</sequence>
<protein>
    <submittedName>
        <fullName evidence="2">Uncharacterized protein</fullName>
    </submittedName>
</protein>
<gene>
    <name evidence="2" type="ORF">UXM345_LOCUS35395</name>
</gene>
<name>A0A820KJR8_9BILA</name>
<accession>A0A820KJR8</accession>
<comment type="caution">
    <text evidence="2">The sequence shown here is derived from an EMBL/GenBank/DDBJ whole genome shotgun (WGS) entry which is preliminary data.</text>
</comment>